<keyword evidence="1" id="KW-0812">Transmembrane</keyword>
<feature type="transmembrane region" description="Helical" evidence="1">
    <location>
        <begin position="39"/>
        <end position="62"/>
    </location>
</feature>
<organism evidence="3 4">
    <name type="scientific">Burkholderia gladioli</name>
    <name type="common">Pseudomonas marginata</name>
    <name type="synonym">Phytomonas marginata</name>
    <dbReference type="NCBI Taxonomy" id="28095"/>
    <lineage>
        <taxon>Bacteria</taxon>
        <taxon>Pseudomonadati</taxon>
        <taxon>Pseudomonadota</taxon>
        <taxon>Betaproteobacteria</taxon>
        <taxon>Burkholderiales</taxon>
        <taxon>Burkholderiaceae</taxon>
        <taxon>Burkholderia</taxon>
    </lineage>
</organism>
<evidence type="ECO:0000313" key="4">
    <source>
        <dbReference type="Proteomes" id="UP000029590"/>
    </source>
</evidence>
<feature type="transmembrane region" description="Helical" evidence="1">
    <location>
        <begin position="94"/>
        <end position="116"/>
    </location>
</feature>
<reference evidence="3 4" key="1">
    <citation type="submission" date="2014-04" db="EMBL/GenBank/DDBJ databases">
        <authorList>
            <person name="Bishop-Lilly K.A."/>
            <person name="Broomall S.M."/>
            <person name="Chain P.S."/>
            <person name="Chertkov O."/>
            <person name="Coyne S.R."/>
            <person name="Daligault H.E."/>
            <person name="Davenport K.W."/>
            <person name="Erkkila T."/>
            <person name="Frey K.G."/>
            <person name="Gibbons H.S."/>
            <person name="Gu W."/>
            <person name="Jaissle J."/>
            <person name="Johnson S.L."/>
            <person name="Koroleva G.I."/>
            <person name="Ladner J.T."/>
            <person name="Lo C.-C."/>
            <person name="Minogue T.D."/>
            <person name="Munk C."/>
            <person name="Palacios G.F."/>
            <person name="Redden C.L."/>
            <person name="Rosenzweig C.N."/>
            <person name="Scholz M.B."/>
            <person name="Teshima H."/>
            <person name="Xu Y."/>
        </authorList>
    </citation>
    <scope>NUCLEOTIDE SEQUENCE [LARGE SCALE GENOMIC DNA]</scope>
    <source>
        <strain evidence="4">gladioli</strain>
    </source>
</reference>
<gene>
    <name evidence="3" type="ORF">DM48_8014</name>
</gene>
<name>A0AAW3FAJ4_BURGA</name>
<accession>A0AAW3FAJ4</accession>
<keyword evidence="1" id="KW-0472">Membrane</keyword>
<proteinExistence type="predicted"/>
<evidence type="ECO:0000256" key="1">
    <source>
        <dbReference type="SAM" id="Phobius"/>
    </source>
</evidence>
<comment type="caution">
    <text evidence="3">The sequence shown here is derived from an EMBL/GenBank/DDBJ whole genome shotgun (WGS) entry which is preliminary data.</text>
</comment>
<dbReference type="InterPro" id="IPR005182">
    <property type="entry name" value="YdbS-like_PH"/>
</dbReference>
<protein>
    <submittedName>
        <fullName evidence="3">Bacterial PH domain protein</fullName>
    </submittedName>
</protein>
<sequence>MDNVKNQGREVFNQYNGAHAPAYVRADASRQLRFVPSTLACIPAMFQTWLLLLVLAAGYVHLHSDHLSPIGSLVSQPGHVHKLKPQRVNTFPNVPIWCFFAAAGGLALGRFGWVLLAVKSRSITIEPARLTFSRGVLNRDVHSLEITRIKNVSSHQRWWQRPFGIGTVAIETTDWSRRIFLMEGMQYPHDLRERIIRAGVASRQCYGTTETWVSTL</sequence>
<dbReference type="KEGG" id="bgo:BM43_7545"/>
<evidence type="ECO:0000259" key="2">
    <source>
        <dbReference type="Pfam" id="PF03703"/>
    </source>
</evidence>
<dbReference type="Pfam" id="PF03703">
    <property type="entry name" value="bPH_2"/>
    <property type="match status" value="1"/>
</dbReference>
<evidence type="ECO:0000313" key="3">
    <source>
        <dbReference type="EMBL" id="KGC24024.1"/>
    </source>
</evidence>
<dbReference type="Proteomes" id="UP000029590">
    <property type="component" value="Unassembled WGS sequence"/>
</dbReference>
<dbReference type="AlphaFoldDB" id="A0AAW3FAJ4"/>
<feature type="domain" description="YdbS-like PH" evidence="2">
    <location>
        <begin position="121"/>
        <end position="177"/>
    </location>
</feature>
<keyword evidence="1" id="KW-1133">Transmembrane helix</keyword>
<dbReference type="EMBL" id="JPGG01000011">
    <property type="protein sequence ID" value="KGC24024.1"/>
    <property type="molecule type" value="Genomic_DNA"/>
</dbReference>
<dbReference type="RefSeq" id="WP_158380912.1">
    <property type="nucleotide sequence ID" value="NZ_CP009320.1"/>
</dbReference>